<dbReference type="PIRSF" id="PIRSF000904">
    <property type="entry name" value="FBPtase_SBPase"/>
    <property type="match status" value="1"/>
</dbReference>
<dbReference type="GO" id="GO:0006000">
    <property type="term" value="P:fructose metabolic process"/>
    <property type="evidence" value="ECO:0007669"/>
    <property type="project" value="TreeGrafter"/>
</dbReference>
<dbReference type="InterPro" id="IPR023079">
    <property type="entry name" value="SBPase"/>
</dbReference>
<evidence type="ECO:0000256" key="1">
    <source>
        <dbReference type="ARBA" id="ARBA00010941"/>
    </source>
</evidence>
<name>A0A7S0S0I6_9CHLO</name>
<feature type="domain" description="Fructose-1-6-bisphosphatase class 1 C-terminal" evidence="8">
    <location>
        <begin position="188"/>
        <end position="312"/>
    </location>
</feature>
<reference evidence="9" key="1">
    <citation type="submission" date="2021-01" db="EMBL/GenBank/DDBJ databases">
        <authorList>
            <person name="Corre E."/>
            <person name="Pelletier E."/>
            <person name="Niang G."/>
            <person name="Scheremetjew M."/>
            <person name="Finn R."/>
            <person name="Kale V."/>
            <person name="Holt S."/>
            <person name="Cochrane G."/>
            <person name="Meng A."/>
            <person name="Brown T."/>
            <person name="Cohen L."/>
        </authorList>
    </citation>
    <scope>NUCLEOTIDE SEQUENCE</scope>
    <source>
        <strain evidence="9">SAG 11-49</strain>
    </source>
</reference>
<evidence type="ECO:0000313" key="9">
    <source>
        <dbReference type="EMBL" id="CAD8692611.1"/>
    </source>
</evidence>
<evidence type="ECO:0000259" key="7">
    <source>
        <dbReference type="Pfam" id="PF00316"/>
    </source>
</evidence>
<evidence type="ECO:0008006" key="10">
    <source>
        <dbReference type="Google" id="ProtNLM"/>
    </source>
</evidence>
<protein>
    <recommendedName>
        <fullName evidence="10">Fructose-bisphosphatase</fullName>
    </recommendedName>
</protein>
<evidence type="ECO:0000259" key="8">
    <source>
        <dbReference type="Pfam" id="PF18913"/>
    </source>
</evidence>
<dbReference type="Gene3D" id="3.30.540.10">
    <property type="entry name" value="Fructose-1,6-Bisphosphatase, subunit A, domain 1"/>
    <property type="match status" value="1"/>
</dbReference>
<keyword evidence="5" id="KW-0119">Carbohydrate metabolism</keyword>
<dbReference type="InterPro" id="IPR000146">
    <property type="entry name" value="FBPase_class-1"/>
</dbReference>
<dbReference type="GO" id="GO:0006002">
    <property type="term" value="P:fructose 6-phosphate metabolic process"/>
    <property type="evidence" value="ECO:0007669"/>
    <property type="project" value="TreeGrafter"/>
</dbReference>
<keyword evidence="2" id="KW-0479">Metal-binding</keyword>
<organism evidence="9">
    <name type="scientific">Chlamydomonas leiostraca</name>
    <dbReference type="NCBI Taxonomy" id="1034604"/>
    <lineage>
        <taxon>Eukaryota</taxon>
        <taxon>Viridiplantae</taxon>
        <taxon>Chlorophyta</taxon>
        <taxon>core chlorophytes</taxon>
        <taxon>Chlorophyceae</taxon>
        <taxon>CS clade</taxon>
        <taxon>Chlamydomonadales</taxon>
        <taxon>Chlamydomonadaceae</taxon>
        <taxon>Chlamydomonas</taxon>
    </lineage>
</organism>
<dbReference type="AlphaFoldDB" id="A0A7S0S0I6"/>
<dbReference type="HAMAP" id="MF_01855">
    <property type="entry name" value="FBPase_class1"/>
    <property type="match status" value="1"/>
</dbReference>
<dbReference type="EMBL" id="HBFB01030074">
    <property type="protein sequence ID" value="CAD8692611.1"/>
    <property type="molecule type" value="Transcribed_RNA"/>
</dbReference>
<dbReference type="Pfam" id="PF00316">
    <property type="entry name" value="FBPase"/>
    <property type="match status" value="1"/>
</dbReference>
<sequence>MLDYLPDLDGGLREVLQCISVCTAEISRVLSDQRPTTNDLSGSTNSFGDKQLKVDMKCDELIFARLRACSAVEAASSEEQPEIIDMPGKGYTVVFDPLDGSSIVGANFAVGTIFGVWPGHGVVGRTGRQQAAAAYAVYGPQTMLVWAVPNPKATASSPSHIVQQFVLAPDGSWMLVPSPAGLGQGPIIKPTSTVFAPANLRAAAHNKVYAALVDDWIAKAFTLRYTGGMVPDVHHIIAKRGGIFVNPASQSAPPKLRLVYECAPLALVIEAAGGMSHDGHGSMLDRTIQTTADRTIVCLGSSDLVAQSMPAMQASTSF</sequence>
<accession>A0A7S0S0I6</accession>
<dbReference type="InterPro" id="IPR044015">
    <property type="entry name" value="FBPase_C_dom"/>
</dbReference>
<comment type="similarity">
    <text evidence="1">Belongs to the FBPase class 1 family.</text>
</comment>
<dbReference type="Pfam" id="PF18913">
    <property type="entry name" value="FBPase_C"/>
    <property type="match status" value="1"/>
</dbReference>
<gene>
    <name evidence="9" type="ORF">CLEI1391_LOCUS16794</name>
</gene>
<dbReference type="GO" id="GO:0006094">
    <property type="term" value="P:gluconeogenesis"/>
    <property type="evidence" value="ECO:0007669"/>
    <property type="project" value="TreeGrafter"/>
</dbReference>
<feature type="domain" description="Fructose-1-6-bisphosphatase class I N-terminal" evidence="7">
    <location>
        <begin position="8"/>
        <end position="149"/>
    </location>
</feature>
<dbReference type="GO" id="GO:0046872">
    <property type="term" value="F:metal ion binding"/>
    <property type="evidence" value="ECO:0007669"/>
    <property type="project" value="UniProtKB-KW"/>
</dbReference>
<comment type="pathway">
    <text evidence="6">Carbohydrate biosynthesis.</text>
</comment>
<dbReference type="PRINTS" id="PR01958">
    <property type="entry name" value="S17BPHPHTASE"/>
</dbReference>
<evidence type="ECO:0000256" key="2">
    <source>
        <dbReference type="ARBA" id="ARBA00022723"/>
    </source>
</evidence>
<dbReference type="InterPro" id="IPR033391">
    <property type="entry name" value="FBPase_N"/>
</dbReference>
<evidence type="ECO:0000256" key="5">
    <source>
        <dbReference type="ARBA" id="ARBA00023277"/>
    </source>
</evidence>
<dbReference type="PANTHER" id="PTHR11556">
    <property type="entry name" value="FRUCTOSE-1,6-BISPHOSPHATASE-RELATED"/>
    <property type="match status" value="1"/>
</dbReference>
<dbReference type="GO" id="GO:0005986">
    <property type="term" value="P:sucrose biosynthetic process"/>
    <property type="evidence" value="ECO:0007669"/>
    <property type="project" value="TreeGrafter"/>
</dbReference>
<dbReference type="SUPFAM" id="SSF56655">
    <property type="entry name" value="Carbohydrate phosphatase"/>
    <property type="match status" value="1"/>
</dbReference>
<dbReference type="PANTHER" id="PTHR11556:SF35">
    <property type="entry name" value="SEDOHEPTULOSE-1,7-BISPHOSPHATASE, CHLOROPLASTIC"/>
    <property type="match status" value="1"/>
</dbReference>
<dbReference type="GO" id="GO:0005737">
    <property type="term" value="C:cytoplasm"/>
    <property type="evidence" value="ECO:0007669"/>
    <property type="project" value="TreeGrafter"/>
</dbReference>
<proteinExistence type="inferred from homology"/>
<evidence type="ECO:0000256" key="6">
    <source>
        <dbReference type="ARBA" id="ARBA00024331"/>
    </source>
</evidence>
<dbReference type="GO" id="GO:0042132">
    <property type="term" value="F:fructose 1,6-bisphosphate 1-phosphatase activity"/>
    <property type="evidence" value="ECO:0007669"/>
    <property type="project" value="TreeGrafter"/>
</dbReference>
<keyword evidence="3" id="KW-0378">Hydrolase</keyword>
<keyword evidence="4" id="KW-0460">Magnesium</keyword>
<evidence type="ECO:0000256" key="3">
    <source>
        <dbReference type="ARBA" id="ARBA00022801"/>
    </source>
</evidence>
<dbReference type="GO" id="GO:0030388">
    <property type="term" value="P:fructose 1,6-bisphosphate metabolic process"/>
    <property type="evidence" value="ECO:0007669"/>
    <property type="project" value="TreeGrafter"/>
</dbReference>
<dbReference type="Gene3D" id="3.40.190.80">
    <property type="match status" value="1"/>
</dbReference>
<evidence type="ECO:0000256" key="4">
    <source>
        <dbReference type="ARBA" id="ARBA00022842"/>
    </source>
</evidence>